<gene>
    <name evidence="1" type="ORF">G6N73_15770</name>
</gene>
<keyword evidence="2" id="KW-1185">Reference proteome</keyword>
<dbReference type="Gene3D" id="1.25.40.10">
    <property type="entry name" value="Tetratricopeptide repeat domain"/>
    <property type="match status" value="1"/>
</dbReference>
<comment type="caution">
    <text evidence="1">The sequence shown here is derived from an EMBL/GenBank/DDBJ whole genome shotgun (WGS) entry which is preliminary data.</text>
</comment>
<dbReference type="SUPFAM" id="SSF48452">
    <property type="entry name" value="TPR-like"/>
    <property type="match status" value="1"/>
</dbReference>
<dbReference type="InterPro" id="IPR010323">
    <property type="entry name" value="DUF924"/>
</dbReference>
<accession>A0A6G4WDD7</accession>
<organism evidence="1 2">
    <name type="scientific">Allomesorhizobium camelthorni</name>
    <dbReference type="NCBI Taxonomy" id="475069"/>
    <lineage>
        <taxon>Bacteria</taxon>
        <taxon>Pseudomonadati</taxon>
        <taxon>Pseudomonadota</taxon>
        <taxon>Alphaproteobacteria</taxon>
        <taxon>Hyphomicrobiales</taxon>
        <taxon>Phyllobacteriaceae</taxon>
        <taxon>Allomesorhizobium</taxon>
    </lineage>
</organism>
<dbReference type="RefSeq" id="WP_165029183.1">
    <property type="nucleotide sequence ID" value="NZ_JAAKZF010000020.1"/>
</dbReference>
<evidence type="ECO:0000313" key="1">
    <source>
        <dbReference type="EMBL" id="NGO52619.1"/>
    </source>
</evidence>
<proteinExistence type="predicted"/>
<dbReference type="Proteomes" id="UP001642900">
    <property type="component" value="Unassembled WGS sequence"/>
</dbReference>
<dbReference type="EMBL" id="JAAKZF010000020">
    <property type="protein sequence ID" value="NGO52619.1"/>
    <property type="molecule type" value="Genomic_DNA"/>
</dbReference>
<dbReference type="AlphaFoldDB" id="A0A6G4WDD7"/>
<name>A0A6G4WDD7_9HYPH</name>
<protein>
    <submittedName>
        <fullName evidence="1">DUF924 family protein</fullName>
    </submittedName>
</protein>
<sequence length="182" mass="21033">MKDSEAGPAEIVAFWRDAGPDRWFFKDEAFDAEFRGRFLDRHMAAARRQCDHWADSAEGALALMILLDQLPRNCFRGTGHMYATDPLARYFAKKAIDAGFDMKFDEEMRVFFYLPFEHSEHIEDQEFSVEITKARAAEYLKYALDHHAIIERFGRFPHRNPMLGRQTTPEEQAFLDGGGFAG</sequence>
<reference evidence="1 2" key="1">
    <citation type="submission" date="2020-02" db="EMBL/GenBank/DDBJ databases">
        <title>Genome sequence of strain CCNWXJ40-4.</title>
        <authorList>
            <person name="Gao J."/>
            <person name="Sun J."/>
        </authorList>
    </citation>
    <scope>NUCLEOTIDE SEQUENCE [LARGE SCALE GENOMIC DNA]</scope>
    <source>
        <strain evidence="1 2">CCNWXJ 40-4</strain>
    </source>
</reference>
<dbReference type="Gene3D" id="1.20.58.320">
    <property type="entry name" value="TPR-like"/>
    <property type="match status" value="1"/>
</dbReference>
<dbReference type="InterPro" id="IPR011990">
    <property type="entry name" value="TPR-like_helical_dom_sf"/>
</dbReference>
<dbReference type="Pfam" id="PF06041">
    <property type="entry name" value="DUF924"/>
    <property type="match status" value="1"/>
</dbReference>
<evidence type="ECO:0000313" key="2">
    <source>
        <dbReference type="Proteomes" id="UP001642900"/>
    </source>
</evidence>